<keyword evidence="9" id="KW-1185">Reference proteome</keyword>
<feature type="transmembrane region" description="Helical" evidence="5">
    <location>
        <begin position="71"/>
        <end position="91"/>
    </location>
</feature>
<reference evidence="7 9" key="2">
    <citation type="submission" date="2022-02" db="EMBL/GenBank/DDBJ databases">
        <title>Uncovering new skin microbiome diversity through culturing and metagenomics.</title>
        <authorList>
            <person name="Conlan S."/>
            <person name="Deming C."/>
            <person name="Nisc Comparative Sequencing Program N."/>
            <person name="Segre J.A."/>
        </authorList>
    </citation>
    <scope>NUCLEOTIDE SEQUENCE [LARGE SCALE GENOMIC DNA]</scope>
    <source>
        <strain evidence="7 9">ACRQV</strain>
    </source>
</reference>
<dbReference type="Proteomes" id="UP001521911">
    <property type="component" value="Unassembled WGS sequence"/>
</dbReference>
<dbReference type="HOGENOM" id="CLU_126433_2_1_11"/>
<gene>
    <name evidence="6" type="ORF">CSING_00705</name>
    <name evidence="7" type="ORF">MHK08_12500</name>
</gene>
<protein>
    <submittedName>
        <fullName evidence="7">DoxX family protein</fullName>
    </submittedName>
    <submittedName>
        <fullName evidence="6">DoxX-like family</fullName>
    </submittedName>
</protein>
<evidence type="ECO:0000256" key="4">
    <source>
        <dbReference type="ARBA" id="ARBA00023136"/>
    </source>
</evidence>
<accession>A0A0B6ESE3</accession>
<dbReference type="EMBL" id="CP010827">
    <property type="protein sequence ID" value="AJI77708.1"/>
    <property type="molecule type" value="Genomic_DNA"/>
</dbReference>
<dbReference type="InterPro" id="IPR032808">
    <property type="entry name" value="DoxX"/>
</dbReference>
<reference evidence="6 8" key="1">
    <citation type="journal article" date="2015" name="Genome Announc.">
        <title>Complete Genome Sequence and Annotation of Corynebacterium singulare DSM 44357, Isolated from a Human Semen Specimen.</title>
        <authorList>
            <person name="Merten M."/>
            <person name="Brinkrolf K."/>
            <person name="Albersmeier A."/>
            <person name="Kutter Y."/>
            <person name="Ruckert C."/>
            <person name="Tauch A."/>
        </authorList>
    </citation>
    <scope>NUCLEOTIDE SEQUENCE [LARGE SCALE GENOMIC DNA]</scope>
    <source>
        <strain evidence="6">IBS B52218</strain>
    </source>
</reference>
<sequence length="120" mass="12600">MILESSPAWPSLLLAAILLGDAALSLKPVPFIEACLSGVKLPKDWWWALIVIKCLAVTGLIAGLWYPGVGIAAMVGVIAYFCAAAAAHVRAHFLGSAFWINCLGMLALSIGVLILTLALN</sequence>
<keyword evidence="4 5" id="KW-0472">Membrane</keyword>
<dbReference type="RefSeq" id="WP_042528822.1">
    <property type="nucleotide sequence ID" value="NZ_CP010827.1"/>
</dbReference>
<evidence type="ECO:0000313" key="6">
    <source>
        <dbReference type="EMBL" id="AJI77708.1"/>
    </source>
</evidence>
<dbReference type="GO" id="GO:0016020">
    <property type="term" value="C:membrane"/>
    <property type="evidence" value="ECO:0007669"/>
    <property type="project" value="UniProtKB-SubCell"/>
</dbReference>
<dbReference type="Proteomes" id="UP000031890">
    <property type="component" value="Chromosome"/>
</dbReference>
<organism evidence="6 8">
    <name type="scientific">Corynebacterium singulare</name>
    <dbReference type="NCBI Taxonomy" id="161899"/>
    <lineage>
        <taxon>Bacteria</taxon>
        <taxon>Bacillati</taxon>
        <taxon>Actinomycetota</taxon>
        <taxon>Actinomycetes</taxon>
        <taxon>Mycobacteriales</taxon>
        <taxon>Corynebacteriaceae</taxon>
        <taxon>Corynebacterium</taxon>
    </lineage>
</organism>
<dbReference type="KEGG" id="csx:CSING_00705"/>
<comment type="subcellular location">
    <subcellularLocation>
        <location evidence="1">Membrane</location>
        <topology evidence="1">Multi-pass membrane protein</topology>
    </subcellularLocation>
</comment>
<evidence type="ECO:0000256" key="2">
    <source>
        <dbReference type="ARBA" id="ARBA00022692"/>
    </source>
</evidence>
<name>A0A0B6ESE3_9CORY</name>
<dbReference type="Pfam" id="PF13564">
    <property type="entry name" value="DoxX_2"/>
    <property type="match status" value="1"/>
</dbReference>
<proteinExistence type="predicted"/>
<dbReference type="OrthoDB" id="4377071at2"/>
<feature type="transmembrane region" description="Helical" evidence="5">
    <location>
        <begin position="97"/>
        <end position="119"/>
    </location>
</feature>
<keyword evidence="3 5" id="KW-1133">Transmembrane helix</keyword>
<dbReference type="STRING" id="161899.CSING_00705"/>
<feature type="transmembrane region" description="Helical" evidence="5">
    <location>
        <begin position="46"/>
        <end position="66"/>
    </location>
</feature>
<evidence type="ECO:0000256" key="3">
    <source>
        <dbReference type="ARBA" id="ARBA00022989"/>
    </source>
</evidence>
<evidence type="ECO:0000256" key="5">
    <source>
        <dbReference type="SAM" id="Phobius"/>
    </source>
</evidence>
<evidence type="ECO:0000313" key="9">
    <source>
        <dbReference type="Proteomes" id="UP001521911"/>
    </source>
</evidence>
<evidence type="ECO:0000313" key="8">
    <source>
        <dbReference type="Proteomes" id="UP000031890"/>
    </source>
</evidence>
<dbReference type="EMBL" id="JAKRDF010000025">
    <property type="protein sequence ID" value="MCG7277278.1"/>
    <property type="molecule type" value="Genomic_DNA"/>
</dbReference>
<dbReference type="AlphaFoldDB" id="A0A0B6ESE3"/>
<evidence type="ECO:0000313" key="7">
    <source>
        <dbReference type="EMBL" id="MCG7277278.1"/>
    </source>
</evidence>
<keyword evidence="2 5" id="KW-0812">Transmembrane</keyword>
<evidence type="ECO:0000256" key="1">
    <source>
        <dbReference type="ARBA" id="ARBA00004141"/>
    </source>
</evidence>